<keyword evidence="1" id="KW-0863">Zinc-finger</keyword>
<keyword evidence="1" id="KW-0411">Iron-sulfur</keyword>
<keyword evidence="1" id="KW-0808">Transferase</keyword>
<keyword evidence="1" id="KW-0239">DNA-directed DNA polymerase</keyword>
<dbReference type="AlphaFoldDB" id="A0A3P6EBX3"/>
<comment type="subcellular location">
    <subcellularLocation>
        <location evidence="1">Nucleus</location>
    </subcellularLocation>
</comment>
<keyword evidence="1" id="KW-0862">Zinc</keyword>
<keyword evidence="1" id="KW-0408">Iron</keyword>
<accession>A0A3P6EBX3</accession>
<dbReference type="GO" id="GO:0006297">
    <property type="term" value="P:nucleotide-excision repair, DNA gap filling"/>
    <property type="evidence" value="ECO:0007669"/>
    <property type="project" value="TreeGrafter"/>
</dbReference>
<comment type="function">
    <text evidence="1">DNA polymerase II participates in chromosomal DNA replication.</text>
</comment>
<organism evidence="2">
    <name type="scientific">Brassica oleracea</name>
    <name type="common">Wild cabbage</name>
    <dbReference type="NCBI Taxonomy" id="3712"/>
    <lineage>
        <taxon>Eukaryota</taxon>
        <taxon>Viridiplantae</taxon>
        <taxon>Streptophyta</taxon>
        <taxon>Embryophyta</taxon>
        <taxon>Tracheophyta</taxon>
        <taxon>Spermatophyta</taxon>
        <taxon>Magnoliopsida</taxon>
        <taxon>eudicotyledons</taxon>
        <taxon>Gunneridae</taxon>
        <taxon>Pentapetalae</taxon>
        <taxon>rosids</taxon>
        <taxon>malvids</taxon>
        <taxon>Brassicales</taxon>
        <taxon>Brassicaceae</taxon>
        <taxon>Brassiceae</taxon>
        <taxon>Brassica</taxon>
    </lineage>
</organism>
<comment type="similarity">
    <text evidence="1">Belongs to the DNA polymerase type-B family.</text>
</comment>
<keyword evidence="1" id="KW-0004">4Fe-4S</keyword>
<keyword evidence="1" id="KW-0548">Nucleotidyltransferase</keyword>
<name>A0A3P6EBX3_BRAOL</name>
<dbReference type="GO" id="GO:0003887">
    <property type="term" value="F:DNA-directed DNA polymerase activity"/>
    <property type="evidence" value="ECO:0007669"/>
    <property type="project" value="UniProtKB-KW"/>
</dbReference>
<dbReference type="GO" id="GO:0045004">
    <property type="term" value="P:DNA replication proofreading"/>
    <property type="evidence" value="ECO:0007669"/>
    <property type="project" value="TreeGrafter"/>
</dbReference>
<keyword evidence="1" id="KW-0539">Nucleus</keyword>
<evidence type="ECO:0000313" key="2">
    <source>
        <dbReference type="EMBL" id="VDD41853.1"/>
    </source>
</evidence>
<keyword evidence="1" id="KW-0238">DNA-binding</keyword>
<dbReference type="GO" id="GO:0000278">
    <property type="term" value="P:mitotic cell cycle"/>
    <property type="evidence" value="ECO:0007669"/>
    <property type="project" value="TreeGrafter"/>
</dbReference>
<dbReference type="PANTHER" id="PTHR10670:SF0">
    <property type="entry name" value="DNA POLYMERASE EPSILON CATALYTIC SUBUNIT A"/>
    <property type="match status" value="1"/>
</dbReference>
<reference evidence="2" key="1">
    <citation type="submission" date="2018-11" db="EMBL/GenBank/DDBJ databases">
        <authorList>
            <consortium name="Genoscope - CEA"/>
            <person name="William W."/>
        </authorList>
    </citation>
    <scope>NUCLEOTIDE SEQUENCE</scope>
</reference>
<dbReference type="GO" id="GO:0003677">
    <property type="term" value="F:DNA binding"/>
    <property type="evidence" value="ECO:0007669"/>
    <property type="project" value="UniProtKB-KW"/>
</dbReference>
<dbReference type="EMBL" id="LR031877">
    <property type="protein sequence ID" value="VDD41853.1"/>
    <property type="molecule type" value="Genomic_DNA"/>
</dbReference>
<keyword evidence="1" id="KW-0479">Metal-binding</keyword>
<comment type="catalytic activity">
    <reaction evidence="1">
        <text>DNA(n) + a 2'-deoxyribonucleoside 5'-triphosphate = DNA(n+1) + diphosphate</text>
        <dbReference type="Rhea" id="RHEA:22508"/>
        <dbReference type="Rhea" id="RHEA-COMP:17339"/>
        <dbReference type="Rhea" id="RHEA-COMP:17340"/>
        <dbReference type="ChEBI" id="CHEBI:33019"/>
        <dbReference type="ChEBI" id="CHEBI:61560"/>
        <dbReference type="ChEBI" id="CHEBI:173112"/>
        <dbReference type="EC" id="2.7.7.7"/>
    </reaction>
</comment>
<sequence>MGSKGFGEAVTKAKLGYDPLEVNPEDMVQFAMEKPQAYKANVVCPNKNQADPEKFYQSHLLESETYIGGHVECLDSGVFRSDIPPG</sequence>
<proteinExistence type="inferred from homology"/>
<dbReference type="GO" id="GO:0006287">
    <property type="term" value="P:base-excision repair, gap-filling"/>
    <property type="evidence" value="ECO:0007669"/>
    <property type="project" value="TreeGrafter"/>
</dbReference>
<evidence type="ECO:0000256" key="1">
    <source>
        <dbReference type="RuleBase" id="RU365029"/>
    </source>
</evidence>
<dbReference type="EC" id="2.7.7.7" evidence="1"/>
<dbReference type="PANTHER" id="PTHR10670">
    <property type="entry name" value="DNA POLYMERASE EPSILON CATALYTIC SUBUNIT A"/>
    <property type="match status" value="1"/>
</dbReference>
<protein>
    <recommendedName>
        <fullName evidence="1">DNA polymerase epsilon catalytic subunit</fullName>
        <ecNumber evidence="1">2.7.7.7</ecNumber>
    </recommendedName>
</protein>
<dbReference type="InterPro" id="IPR029703">
    <property type="entry name" value="POL2"/>
</dbReference>
<dbReference type="GO" id="GO:0008310">
    <property type="term" value="F:single-stranded DNA 3'-5' DNA exonuclease activity"/>
    <property type="evidence" value="ECO:0007669"/>
    <property type="project" value="TreeGrafter"/>
</dbReference>
<dbReference type="GO" id="GO:0008622">
    <property type="term" value="C:epsilon DNA polymerase complex"/>
    <property type="evidence" value="ECO:0007669"/>
    <property type="project" value="InterPro"/>
</dbReference>
<dbReference type="GO" id="GO:0008270">
    <property type="term" value="F:zinc ion binding"/>
    <property type="evidence" value="ECO:0007669"/>
    <property type="project" value="UniProtKB-KW"/>
</dbReference>
<comment type="cofactor">
    <cofactor evidence="1">
        <name>[4Fe-4S] cluster</name>
        <dbReference type="ChEBI" id="CHEBI:49883"/>
    </cofactor>
</comment>
<dbReference type="GO" id="GO:0006272">
    <property type="term" value="P:leading strand elongation"/>
    <property type="evidence" value="ECO:0007669"/>
    <property type="project" value="TreeGrafter"/>
</dbReference>
<gene>
    <name evidence="2" type="ORF">BOLC5T29400H</name>
</gene>
<dbReference type="GO" id="GO:0051539">
    <property type="term" value="F:4 iron, 4 sulfur cluster binding"/>
    <property type="evidence" value="ECO:0007669"/>
    <property type="project" value="UniProtKB-KW"/>
</dbReference>
<keyword evidence="1" id="KW-0235">DNA replication</keyword>